<protein>
    <recommendedName>
        <fullName evidence="9">Selenide, water dikinase</fullName>
        <ecNumber evidence="9">2.7.9.3</ecNumber>
    </recommendedName>
    <alternativeName>
        <fullName evidence="9">Selenium donor protein</fullName>
    </alternativeName>
    <alternativeName>
        <fullName evidence="9">Selenophosphate synthase</fullName>
    </alternativeName>
</protein>
<gene>
    <name evidence="9 12" type="primary">selD</name>
    <name evidence="12" type="ORF">JG30_01440</name>
</gene>
<reference evidence="12 13" key="1">
    <citation type="submission" date="2015-01" db="EMBL/GenBank/DDBJ databases">
        <title>Comparative genomics of the lactic acid bacteria isolated from the honey bee gut.</title>
        <authorList>
            <person name="Ellegaard K.M."/>
            <person name="Tamarit D."/>
            <person name="Javelind E."/>
            <person name="Olofsson T."/>
            <person name="Andersson S.G."/>
            <person name="Vasquez A."/>
        </authorList>
    </citation>
    <scope>NUCLEOTIDE SEQUENCE [LARGE SCALE GENOMIC DNA]</scope>
    <source>
        <strain evidence="12 13">Bin4</strain>
    </source>
</reference>
<dbReference type="GO" id="GO:0005737">
    <property type="term" value="C:cytoplasm"/>
    <property type="evidence" value="ECO:0007669"/>
    <property type="project" value="TreeGrafter"/>
</dbReference>
<feature type="binding site" description="in other chain" evidence="9">
    <location>
        <position position="92"/>
    </location>
    <ligand>
        <name>ATP</name>
        <dbReference type="ChEBI" id="CHEBI:30616"/>
        <note>ligand shared between dimeric partners</note>
    </ligand>
</feature>
<dbReference type="HAMAP" id="MF_00625">
    <property type="entry name" value="SelD"/>
    <property type="match status" value="1"/>
</dbReference>
<dbReference type="InterPro" id="IPR023061">
    <property type="entry name" value="SelD_I"/>
</dbReference>
<evidence type="ECO:0000256" key="1">
    <source>
        <dbReference type="ARBA" id="ARBA00008026"/>
    </source>
</evidence>
<dbReference type="InterPro" id="IPR036676">
    <property type="entry name" value="PurM-like_C_sf"/>
</dbReference>
<dbReference type="FunFam" id="3.30.1330.10:FF:000003">
    <property type="entry name" value="Selenide, water dikinase"/>
    <property type="match status" value="1"/>
</dbReference>
<dbReference type="PIRSF" id="PIRSF036407">
    <property type="entry name" value="Selenphspht_syn"/>
    <property type="match status" value="1"/>
</dbReference>
<feature type="binding site" evidence="9">
    <location>
        <position position="92"/>
    </location>
    <ligand>
        <name>Mg(2+)</name>
        <dbReference type="ChEBI" id="CHEBI:18420"/>
    </ligand>
</feature>
<dbReference type="Gene3D" id="3.30.1330.10">
    <property type="entry name" value="PurM-like, N-terminal domain"/>
    <property type="match status" value="1"/>
</dbReference>
<sequence length="350" mass="37440">MEKEGTKNDLQLFVCGGCNAKIGPGDLSQILADLPQAQTDPHLLVGFDSTDDAAVYQVADDLAMIQTLDFFPSMVTDPYLFGQIAATNALSDVFAMGGDVLLALNIVCFPEKGNLDILKQILRGGQEKVNEAGGVIAGGHSIHDRLPKYGLAVTGRINPQNIVKNNSVQEHDVLLLTKKLGVGIITSSYQAHAVSNAAFAEAVDSMTMLNQTASEIMRQYHVSGCTDVTGFGLAGHLSEMLQGSNLQAVLEAEQLPIIPAAYSCAEQFLITAGGQRNRKFLGDKIHFTFEDYALEEIVFDPQTSGGLLMSVQETEAPQIMADMKAHQVPVQQIGRIQAKPAADPATIVVA</sequence>
<accession>A0A0F4LXZ8</accession>
<evidence type="ECO:0000256" key="8">
    <source>
        <dbReference type="ARBA" id="ARBA00023266"/>
    </source>
</evidence>
<comment type="similarity">
    <text evidence="1 9">Belongs to the selenophosphate synthase 1 family. Class I subfamily.</text>
</comment>
<evidence type="ECO:0000256" key="2">
    <source>
        <dbReference type="ARBA" id="ARBA00022679"/>
    </source>
</evidence>
<feature type="binding site" evidence="9">
    <location>
        <begin position="139"/>
        <end position="141"/>
    </location>
    <ligand>
        <name>ATP</name>
        <dbReference type="ChEBI" id="CHEBI:30616"/>
        <note>ligand shared between dimeric partners</note>
    </ligand>
</feature>
<dbReference type="HOGENOM" id="CLU_032859_0_1_9"/>
<dbReference type="Pfam" id="PF02769">
    <property type="entry name" value="AIRS_C"/>
    <property type="match status" value="1"/>
</dbReference>
<comment type="subunit">
    <text evidence="9">Homodimer.</text>
</comment>
<keyword evidence="4 9" id="KW-0547">Nucleotide-binding</keyword>
<dbReference type="PATRIC" id="fig|1218492.5.peg.257"/>
<dbReference type="InterPro" id="IPR036921">
    <property type="entry name" value="PurM-like_N_sf"/>
</dbReference>
<keyword evidence="13" id="KW-1185">Reference proteome</keyword>
<feature type="binding site" description="in other chain" evidence="9">
    <location>
        <begin position="49"/>
        <end position="51"/>
    </location>
    <ligand>
        <name>ATP</name>
        <dbReference type="ChEBI" id="CHEBI:30616"/>
        <note>ligand shared between dimeric partners</note>
    </ligand>
</feature>
<dbReference type="PANTHER" id="PTHR10256">
    <property type="entry name" value="SELENIDE, WATER DIKINASE"/>
    <property type="match status" value="1"/>
</dbReference>
<evidence type="ECO:0000256" key="6">
    <source>
        <dbReference type="ARBA" id="ARBA00022840"/>
    </source>
</evidence>
<comment type="catalytic activity">
    <reaction evidence="9">
        <text>hydrogenselenide + ATP + H2O = selenophosphate + AMP + phosphate + 2 H(+)</text>
        <dbReference type="Rhea" id="RHEA:18737"/>
        <dbReference type="ChEBI" id="CHEBI:15377"/>
        <dbReference type="ChEBI" id="CHEBI:15378"/>
        <dbReference type="ChEBI" id="CHEBI:16144"/>
        <dbReference type="ChEBI" id="CHEBI:29317"/>
        <dbReference type="ChEBI" id="CHEBI:30616"/>
        <dbReference type="ChEBI" id="CHEBI:43474"/>
        <dbReference type="ChEBI" id="CHEBI:456215"/>
        <dbReference type="EC" id="2.7.9.3"/>
    </reaction>
</comment>
<feature type="binding site" evidence="9">
    <location>
        <position position="227"/>
    </location>
    <ligand>
        <name>Mg(2+)</name>
        <dbReference type="ChEBI" id="CHEBI:18420"/>
    </ligand>
</feature>
<feature type="binding site" evidence="9">
    <location>
        <position position="52"/>
    </location>
    <ligand>
        <name>Mg(2+)</name>
        <dbReference type="ChEBI" id="CHEBI:18420"/>
    </ligand>
</feature>
<keyword evidence="8 9" id="KW-0711">Selenium</keyword>
<dbReference type="PANTHER" id="PTHR10256:SF0">
    <property type="entry name" value="INACTIVE SELENIDE, WATER DIKINASE-LIKE PROTEIN-RELATED"/>
    <property type="match status" value="1"/>
</dbReference>
<keyword evidence="7 9" id="KW-0460">Magnesium</keyword>
<comment type="caution">
    <text evidence="12">The sequence shown here is derived from an EMBL/GenBank/DDBJ whole genome shotgun (WGS) entry which is preliminary data.</text>
</comment>
<keyword evidence="3 9" id="KW-0479">Metal-binding</keyword>
<dbReference type="STRING" id="1218492.JG30_01440"/>
<dbReference type="RefSeq" id="WP_046315313.1">
    <property type="nucleotide sequence ID" value="NZ_JBHSZT010000003.1"/>
</dbReference>
<evidence type="ECO:0000256" key="7">
    <source>
        <dbReference type="ARBA" id="ARBA00022842"/>
    </source>
</evidence>
<feature type="binding site" description="in other chain" evidence="9">
    <location>
        <position position="21"/>
    </location>
    <ligand>
        <name>ATP</name>
        <dbReference type="ChEBI" id="CHEBI:30616"/>
        <note>ligand shared between dimeric partners</note>
    </ligand>
</feature>
<keyword evidence="6 9" id="KW-0067">ATP-binding</keyword>
<evidence type="ECO:0000259" key="10">
    <source>
        <dbReference type="Pfam" id="PF00586"/>
    </source>
</evidence>
<dbReference type="GO" id="GO:0000287">
    <property type="term" value="F:magnesium ion binding"/>
    <property type="evidence" value="ECO:0007669"/>
    <property type="project" value="UniProtKB-UniRule"/>
</dbReference>
<comment type="function">
    <text evidence="9">Synthesizes selenophosphate from selenide and ATP.</text>
</comment>
<keyword evidence="2 9" id="KW-0808">Transferase</keyword>
<keyword evidence="5 9" id="KW-0418">Kinase</keyword>
<evidence type="ECO:0000313" key="12">
    <source>
        <dbReference type="EMBL" id="KJY63233.1"/>
    </source>
</evidence>
<comment type="cofactor">
    <cofactor evidence="9">
        <name>Mg(2+)</name>
        <dbReference type="ChEBI" id="CHEBI:18420"/>
    </cofactor>
    <text evidence="9">Binds 1 Mg(2+) ion per monomer.</text>
</comment>
<feature type="active site" evidence="9">
    <location>
        <position position="18"/>
    </location>
</feature>
<name>A0A0F4LXZ8_9LACO</name>
<evidence type="ECO:0000256" key="3">
    <source>
        <dbReference type="ARBA" id="ARBA00022723"/>
    </source>
</evidence>
<dbReference type="NCBIfam" id="NF002098">
    <property type="entry name" value="PRK00943.1"/>
    <property type="match status" value="1"/>
</dbReference>
<evidence type="ECO:0000256" key="5">
    <source>
        <dbReference type="ARBA" id="ARBA00022777"/>
    </source>
</evidence>
<evidence type="ECO:0000259" key="11">
    <source>
        <dbReference type="Pfam" id="PF02769"/>
    </source>
</evidence>
<dbReference type="SUPFAM" id="SSF56042">
    <property type="entry name" value="PurM C-terminal domain-like"/>
    <property type="match status" value="1"/>
</dbReference>
<organism evidence="12 13">
    <name type="scientific">Bombilactobacillus mellifer</name>
    <dbReference type="NCBI Taxonomy" id="1218492"/>
    <lineage>
        <taxon>Bacteria</taxon>
        <taxon>Bacillati</taxon>
        <taxon>Bacillota</taxon>
        <taxon>Bacilli</taxon>
        <taxon>Lactobacillales</taxon>
        <taxon>Lactobacillaceae</taxon>
        <taxon>Bombilactobacillus</taxon>
    </lineage>
</organism>
<dbReference type="SUPFAM" id="SSF55326">
    <property type="entry name" value="PurM N-terminal domain-like"/>
    <property type="match status" value="1"/>
</dbReference>
<proteinExistence type="inferred from homology"/>
<feature type="domain" description="PurM-like C-terminal" evidence="11">
    <location>
        <begin position="170"/>
        <end position="340"/>
    </location>
</feature>
<dbReference type="InterPro" id="IPR010918">
    <property type="entry name" value="PurM-like_C_dom"/>
</dbReference>
<evidence type="ECO:0000313" key="13">
    <source>
        <dbReference type="Proteomes" id="UP000033558"/>
    </source>
</evidence>
<dbReference type="AlphaFoldDB" id="A0A0F4LXZ8"/>
<dbReference type="GO" id="GO:0004756">
    <property type="term" value="F:selenide, water dikinase activity"/>
    <property type="evidence" value="ECO:0007669"/>
    <property type="project" value="UniProtKB-UniRule"/>
</dbReference>
<dbReference type="Pfam" id="PF00586">
    <property type="entry name" value="AIRS"/>
    <property type="match status" value="1"/>
</dbReference>
<dbReference type="CDD" id="cd02195">
    <property type="entry name" value="SelD"/>
    <property type="match status" value="1"/>
</dbReference>
<feature type="site" description="Important for catalytic activity" evidence="9">
    <location>
        <position position="21"/>
    </location>
</feature>
<dbReference type="GO" id="GO:0005524">
    <property type="term" value="F:ATP binding"/>
    <property type="evidence" value="ECO:0007669"/>
    <property type="project" value="UniProtKB-UniRule"/>
</dbReference>
<dbReference type="EC" id="2.7.9.3" evidence="9"/>
<dbReference type="NCBIfam" id="TIGR00476">
    <property type="entry name" value="selD"/>
    <property type="match status" value="1"/>
</dbReference>
<feature type="binding site" description="in other chain" evidence="9">
    <location>
        <position position="69"/>
    </location>
    <ligand>
        <name>ATP</name>
        <dbReference type="ChEBI" id="CHEBI:30616"/>
        <note>ligand shared between dimeric partners</note>
    </ligand>
</feature>
<feature type="domain" description="PurM-like N-terminal" evidence="10">
    <location>
        <begin position="51"/>
        <end position="157"/>
    </location>
</feature>
<dbReference type="InterPro" id="IPR004536">
    <property type="entry name" value="SPS/SelD"/>
</dbReference>
<dbReference type="Proteomes" id="UP000033558">
    <property type="component" value="Unassembled WGS sequence"/>
</dbReference>
<evidence type="ECO:0000256" key="4">
    <source>
        <dbReference type="ARBA" id="ARBA00022741"/>
    </source>
</evidence>
<dbReference type="InterPro" id="IPR016188">
    <property type="entry name" value="PurM-like_N"/>
</dbReference>
<evidence type="ECO:0000256" key="9">
    <source>
        <dbReference type="HAMAP-Rule" id="MF_00625"/>
    </source>
</evidence>
<dbReference type="EMBL" id="JXJQ01000002">
    <property type="protein sequence ID" value="KJY63233.1"/>
    <property type="molecule type" value="Genomic_DNA"/>
</dbReference>
<dbReference type="GO" id="GO:0016260">
    <property type="term" value="P:selenocysteine biosynthetic process"/>
    <property type="evidence" value="ECO:0007669"/>
    <property type="project" value="InterPro"/>
</dbReference>
<dbReference type="Gene3D" id="3.90.650.10">
    <property type="entry name" value="PurM-like C-terminal domain"/>
    <property type="match status" value="1"/>
</dbReference>